<evidence type="ECO:0000256" key="3">
    <source>
        <dbReference type="ARBA" id="ARBA00009561"/>
    </source>
</evidence>
<keyword evidence="7 9" id="KW-1133">Transmembrane helix</keyword>
<feature type="transmembrane region" description="Helical" evidence="9">
    <location>
        <begin position="197"/>
        <end position="219"/>
    </location>
</feature>
<feature type="transmembrane region" description="Helical" evidence="9">
    <location>
        <begin position="169"/>
        <end position="190"/>
    </location>
</feature>
<evidence type="ECO:0000313" key="11">
    <source>
        <dbReference type="EMBL" id="KAG7299459.1"/>
    </source>
</evidence>
<evidence type="ECO:0000256" key="7">
    <source>
        <dbReference type="ARBA" id="ARBA00022989"/>
    </source>
</evidence>
<dbReference type="PANTHER" id="PTHR12692">
    <property type="entry name" value="DOLICHYL-DIPHOSPHOOLIGOSACCHARIDE--PROTEIN GLYCOSYLTRANSFERASE-RELATED"/>
    <property type="match status" value="1"/>
</dbReference>
<dbReference type="SUPFAM" id="SSF52833">
    <property type="entry name" value="Thioredoxin-like"/>
    <property type="match status" value="1"/>
</dbReference>
<evidence type="ECO:0000256" key="8">
    <source>
        <dbReference type="ARBA" id="ARBA00023136"/>
    </source>
</evidence>
<dbReference type="EMBL" id="JAHIBW010000022">
    <property type="protein sequence ID" value="KAG7299459.1"/>
    <property type="molecule type" value="Genomic_DNA"/>
</dbReference>
<dbReference type="Proteomes" id="UP000823941">
    <property type="component" value="Chromosome 22"/>
</dbReference>
<protein>
    <recommendedName>
        <fullName evidence="13">Magnesium transporter protein 1</fullName>
    </recommendedName>
</protein>
<feature type="transmembrane region" description="Helical" evidence="9">
    <location>
        <begin position="239"/>
        <end position="265"/>
    </location>
</feature>
<evidence type="ECO:0000256" key="9">
    <source>
        <dbReference type="SAM" id="Phobius"/>
    </source>
</evidence>
<sequence>MDKRYFACFIIFIVFTCESSGSKDTVEKRWANFMTLTANQVFVKLTPHHFKYFVMPPRNYSLMVLFTNSNQKCLLCQRLITDFNVVVNSYKYLKENNDGLFFAIVEADNTMSGGVKSNRIPEITYFSADEDLTHSMALRDDSNAEDIVDWILQVTSIPIKITYPYGHGLVFNSTHVTMLFLFGLFGALYYKRLFNISWMVYGAVGFCQVLSAGHMWNYIKKAPFLDWSSYPPAFLHPSHMMQYLTESIIITVLYGIFAGGMILIIEGLKQNHGRHTTEDNARNSEKPSGLKPMTKCSVGVKLVMFSFLFVLVMFIGKKY</sequence>
<keyword evidence="5 10" id="KW-0732">Signal</keyword>
<proteinExistence type="inferred from homology"/>
<comment type="caution">
    <text evidence="11">The sequence shown here is derived from an EMBL/GenBank/DDBJ whole genome shotgun (WGS) entry which is preliminary data.</text>
</comment>
<dbReference type="Gene3D" id="3.40.30.10">
    <property type="entry name" value="Glutaredoxin"/>
    <property type="match status" value="1"/>
</dbReference>
<comment type="function">
    <text evidence="1">Subunit of the oligosaccharyl transferase (OST) complex that catalyzes the initial transfer of a defined glycan (Glc(3)Man(9)GlcNAc(2) in eukaryotes) from the lipid carrier dolichol-pyrophosphate to an asparagine residue within an Asn-X-Ser/Thr consensus motif in nascent polypeptide chains, the first step in protein N-glycosylation. N-glycosylation occurs cotranslationally and the complex associates with the Sec61 complex at the channel-forming translocon complex that mediates protein translocation across the endoplasmic reticulum (ER). All subunits are required for a maximal enzyme activity.</text>
</comment>
<evidence type="ECO:0000313" key="12">
    <source>
        <dbReference type="Proteomes" id="UP000823941"/>
    </source>
</evidence>
<organism evidence="11 12">
    <name type="scientific">Plutella xylostella</name>
    <name type="common">Diamondback moth</name>
    <name type="synonym">Plutella maculipennis</name>
    <dbReference type="NCBI Taxonomy" id="51655"/>
    <lineage>
        <taxon>Eukaryota</taxon>
        <taxon>Metazoa</taxon>
        <taxon>Ecdysozoa</taxon>
        <taxon>Arthropoda</taxon>
        <taxon>Hexapoda</taxon>
        <taxon>Insecta</taxon>
        <taxon>Pterygota</taxon>
        <taxon>Neoptera</taxon>
        <taxon>Endopterygota</taxon>
        <taxon>Lepidoptera</taxon>
        <taxon>Glossata</taxon>
        <taxon>Ditrysia</taxon>
        <taxon>Yponomeutoidea</taxon>
        <taxon>Plutellidae</taxon>
        <taxon>Plutella</taxon>
    </lineage>
</organism>
<dbReference type="InterPro" id="IPR021149">
    <property type="entry name" value="OligosaccharylTrfase_OST3/OST6"/>
</dbReference>
<dbReference type="PANTHER" id="PTHR12692:SF0">
    <property type="entry name" value="GH11935P"/>
    <property type="match status" value="1"/>
</dbReference>
<feature type="transmembrane region" description="Helical" evidence="9">
    <location>
        <begin position="298"/>
        <end position="316"/>
    </location>
</feature>
<keyword evidence="8 9" id="KW-0472">Membrane</keyword>
<evidence type="ECO:0000256" key="10">
    <source>
        <dbReference type="SAM" id="SignalP"/>
    </source>
</evidence>
<comment type="similarity">
    <text evidence="3">Belongs to the OST3/OST6 family.</text>
</comment>
<evidence type="ECO:0000256" key="4">
    <source>
        <dbReference type="ARBA" id="ARBA00022692"/>
    </source>
</evidence>
<keyword evidence="12" id="KW-1185">Reference proteome</keyword>
<evidence type="ECO:0000256" key="6">
    <source>
        <dbReference type="ARBA" id="ARBA00022824"/>
    </source>
</evidence>
<evidence type="ECO:0000256" key="1">
    <source>
        <dbReference type="ARBA" id="ARBA00002791"/>
    </source>
</evidence>
<dbReference type="InterPro" id="IPR036249">
    <property type="entry name" value="Thioredoxin-like_sf"/>
</dbReference>
<feature type="signal peptide" evidence="10">
    <location>
        <begin position="1"/>
        <end position="21"/>
    </location>
</feature>
<dbReference type="Pfam" id="PF04756">
    <property type="entry name" value="OST3_OST6"/>
    <property type="match status" value="1"/>
</dbReference>
<keyword evidence="6" id="KW-0256">Endoplasmic reticulum</keyword>
<evidence type="ECO:0000256" key="2">
    <source>
        <dbReference type="ARBA" id="ARBA00004477"/>
    </source>
</evidence>
<keyword evidence="4 9" id="KW-0812">Transmembrane</keyword>
<evidence type="ECO:0000256" key="5">
    <source>
        <dbReference type="ARBA" id="ARBA00022729"/>
    </source>
</evidence>
<gene>
    <name evidence="11" type="ORF">JYU34_016419</name>
</gene>
<name>A0ABQ7Q2K6_PLUXY</name>
<feature type="chain" id="PRO_5047441559" description="Magnesium transporter protein 1" evidence="10">
    <location>
        <begin position="22"/>
        <end position="319"/>
    </location>
</feature>
<evidence type="ECO:0008006" key="13">
    <source>
        <dbReference type="Google" id="ProtNLM"/>
    </source>
</evidence>
<reference evidence="11 12" key="1">
    <citation type="submission" date="2021-06" db="EMBL/GenBank/DDBJ databases">
        <title>A haploid diamondback moth (Plutella xylostella L.) genome assembly resolves 31 chromosomes and identifies a diamide resistance mutation.</title>
        <authorList>
            <person name="Ward C.M."/>
            <person name="Perry K.D."/>
            <person name="Baker G."/>
            <person name="Powis K."/>
            <person name="Heckel D.G."/>
            <person name="Baxter S.W."/>
        </authorList>
    </citation>
    <scope>NUCLEOTIDE SEQUENCE [LARGE SCALE GENOMIC DNA]</scope>
    <source>
        <strain evidence="11 12">LV</strain>
        <tissue evidence="11">Single pupa</tissue>
    </source>
</reference>
<accession>A0ABQ7Q2K6</accession>
<comment type="subcellular location">
    <subcellularLocation>
        <location evidence="2">Endoplasmic reticulum membrane</location>
        <topology evidence="2">Multi-pass membrane protein</topology>
    </subcellularLocation>
</comment>